<proteinExistence type="predicted"/>
<dbReference type="AlphaFoldDB" id="A0AAV2SPW6"/>
<evidence type="ECO:0000313" key="1">
    <source>
        <dbReference type="EMBL" id="CAL4224061.1"/>
    </source>
</evidence>
<organism evidence="1 2">
    <name type="scientific">Meganyctiphanes norvegica</name>
    <name type="common">Northern krill</name>
    <name type="synonym">Thysanopoda norvegica</name>
    <dbReference type="NCBI Taxonomy" id="48144"/>
    <lineage>
        <taxon>Eukaryota</taxon>
        <taxon>Metazoa</taxon>
        <taxon>Ecdysozoa</taxon>
        <taxon>Arthropoda</taxon>
        <taxon>Crustacea</taxon>
        <taxon>Multicrustacea</taxon>
        <taxon>Malacostraca</taxon>
        <taxon>Eumalacostraca</taxon>
        <taxon>Eucarida</taxon>
        <taxon>Euphausiacea</taxon>
        <taxon>Euphausiidae</taxon>
        <taxon>Meganyctiphanes</taxon>
    </lineage>
</organism>
<feature type="non-terminal residue" evidence="1">
    <location>
        <position position="130"/>
    </location>
</feature>
<dbReference type="EMBL" id="CAXKWB010100125">
    <property type="protein sequence ID" value="CAL4224061.1"/>
    <property type="molecule type" value="Genomic_DNA"/>
</dbReference>
<reference evidence="1 2" key="1">
    <citation type="submission" date="2024-05" db="EMBL/GenBank/DDBJ databases">
        <authorList>
            <person name="Wallberg A."/>
        </authorList>
    </citation>
    <scope>NUCLEOTIDE SEQUENCE [LARGE SCALE GENOMIC DNA]</scope>
</reference>
<protein>
    <submittedName>
        <fullName evidence="1">Uncharacterized protein</fullName>
    </submittedName>
</protein>
<comment type="caution">
    <text evidence="1">The sequence shown here is derived from an EMBL/GenBank/DDBJ whole genome shotgun (WGS) entry which is preliminary data.</text>
</comment>
<gene>
    <name evidence="1" type="ORF">MNOR_LOCUS39297</name>
</gene>
<name>A0AAV2SPW6_MEGNR</name>
<sequence>MSEKYVLLTSLPEPRTFVKVCVSGREVFIYEESKKHIEKAASHNLCLRYLYSLKETCKSKKGTILEVGYLLPVSNWLTYKLVMSCLRKNFFFWTPSDSCALTTTIRRYAVTVWYLNQNEREAYLSRRREQ</sequence>
<evidence type="ECO:0000313" key="2">
    <source>
        <dbReference type="Proteomes" id="UP001497623"/>
    </source>
</evidence>
<dbReference type="Proteomes" id="UP001497623">
    <property type="component" value="Unassembled WGS sequence"/>
</dbReference>
<keyword evidence="2" id="KW-1185">Reference proteome</keyword>
<accession>A0AAV2SPW6</accession>